<dbReference type="InterPro" id="IPR013325">
    <property type="entry name" value="RNA_pol_sigma_r2"/>
</dbReference>
<dbReference type="GO" id="GO:0006352">
    <property type="term" value="P:DNA-templated transcription initiation"/>
    <property type="evidence" value="ECO:0007669"/>
    <property type="project" value="InterPro"/>
</dbReference>
<accession>A0A839GVK5</accession>
<name>A0A839GVK5_9BACT</name>
<dbReference type="EMBL" id="JACJIQ010000015">
    <property type="protein sequence ID" value="MBA9078766.1"/>
    <property type="molecule type" value="Genomic_DNA"/>
</dbReference>
<dbReference type="Gene3D" id="1.10.1740.10">
    <property type="match status" value="1"/>
</dbReference>
<dbReference type="RefSeq" id="WP_182513882.1">
    <property type="nucleotide sequence ID" value="NZ_JACJIQ010000015.1"/>
</dbReference>
<keyword evidence="6" id="KW-1185">Reference proteome</keyword>
<sequence>MLEIDLKGKTEEDLVRALQAGQREALSLLYDAYSPVLLGLVARILPTQEAAEEVLLACFVHVWGKIRDFNPATHRLLTWLLGIARQLALAKKNSTRAFAPGQDQKMTTFAPDNQPDTRLPSFHGLASPEKAVLDLVYLQGYTCPLAAEELGLTEEALKVKLKMAFTQIRAEKTA</sequence>
<evidence type="ECO:0000313" key="5">
    <source>
        <dbReference type="EMBL" id="MBA9078766.1"/>
    </source>
</evidence>
<gene>
    <name evidence="5" type="ORF">FHS90_003496</name>
</gene>
<comment type="caution">
    <text evidence="5">The sequence shown here is derived from an EMBL/GenBank/DDBJ whole genome shotgun (WGS) entry which is preliminary data.</text>
</comment>
<dbReference type="Pfam" id="PF04542">
    <property type="entry name" value="Sigma70_r2"/>
    <property type="match status" value="1"/>
</dbReference>
<feature type="domain" description="RNA polymerase sigma-70 region 2" evidence="4">
    <location>
        <begin position="29"/>
        <end position="89"/>
    </location>
</feature>
<organism evidence="5 6">
    <name type="scientific">Rufibacter quisquiliarum</name>
    <dbReference type="NCBI Taxonomy" id="1549639"/>
    <lineage>
        <taxon>Bacteria</taxon>
        <taxon>Pseudomonadati</taxon>
        <taxon>Bacteroidota</taxon>
        <taxon>Cytophagia</taxon>
        <taxon>Cytophagales</taxon>
        <taxon>Hymenobacteraceae</taxon>
        <taxon>Rufibacter</taxon>
    </lineage>
</organism>
<dbReference type="PANTHER" id="PTHR43133:SF62">
    <property type="entry name" value="RNA POLYMERASE SIGMA FACTOR SIGZ"/>
    <property type="match status" value="1"/>
</dbReference>
<dbReference type="AlphaFoldDB" id="A0A839GVK5"/>
<evidence type="ECO:0000259" key="4">
    <source>
        <dbReference type="Pfam" id="PF04542"/>
    </source>
</evidence>
<dbReference type="InterPro" id="IPR007627">
    <property type="entry name" value="RNA_pol_sigma70_r2"/>
</dbReference>
<evidence type="ECO:0000256" key="1">
    <source>
        <dbReference type="ARBA" id="ARBA00023015"/>
    </source>
</evidence>
<reference evidence="5 6" key="1">
    <citation type="submission" date="2020-08" db="EMBL/GenBank/DDBJ databases">
        <title>Genomic Encyclopedia of Type Strains, Phase IV (KMG-IV): sequencing the most valuable type-strain genomes for metagenomic binning, comparative biology and taxonomic classification.</title>
        <authorList>
            <person name="Goeker M."/>
        </authorList>
    </citation>
    <scope>NUCLEOTIDE SEQUENCE [LARGE SCALE GENOMIC DNA]</scope>
    <source>
        <strain evidence="5 6">DSM 29854</strain>
    </source>
</reference>
<dbReference type="GO" id="GO:0016987">
    <property type="term" value="F:sigma factor activity"/>
    <property type="evidence" value="ECO:0007669"/>
    <property type="project" value="UniProtKB-KW"/>
</dbReference>
<dbReference type="PANTHER" id="PTHR43133">
    <property type="entry name" value="RNA POLYMERASE ECF-TYPE SIGMA FACTO"/>
    <property type="match status" value="1"/>
</dbReference>
<evidence type="ECO:0000256" key="2">
    <source>
        <dbReference type="ARBA" id="ARBA00023082"/>
    </source>
</evidence>
<dbReference type="Proteomes" id="UP000563094">
    <property type="component" value="Unassembled WGS sequence"/>
</dbReference>
<keyword evidence="1" id="KW-0805">Transcription regulation</keyword>
<dbReference type="SUPFAM" id="SSF88946">
    <property type="entry name" value="Sigma2 domain of RNA polymerase sigma factors"/>
    <property type="match status" value="1"/>
</dbReference>
<protein>
    <submittedName>
        <fullName evidence="5">RNA polymerase sigma-70 factor (ECF subfamily)</fullName>
    </submittedName>
</protein>
<evidence type="ECO:0000256" key="3">
    <source>
        <dbReference type="ARBA" id="ARBA00023163"/>
    </source>
</evidence>
<proteinExistence type="predicted"/>
<keyword evidence="2" id="KW-0731">Sigma factor</keyword>
<evidence type="ECO:0000313" key="6">
    <source>
        <dbReference type="Proteomes" id="UP000563094"/>
    </source>
</evidence>
<dbReference type="InterPro" id="IPR039425">
    <property type="entry name" value="RNA_pol_sigma-70-like"/>
</dbReference>
<keyword evidence="3" id="KW-0804">Transcription</keyword>